<keyword evidence="1" id="KW-0812">Transmembrane</keyword>
<accession>A0AAN9XUA7</accession>
<comment type="caution">
    <text evidence="2">The sequence shown here is derived from an EMBL/GenBank/DDBJ whole genome shotgun (WGS) entry which is preliminary data.</text>
</comment>
<reference evidence="2 3" key="1">
    <citation type="submission" date="2024-01" db="EMBL/GenBank/DDBJ databases">
        <title>The genomes of 5 underutilized Papilionoideae crops provide insights into root nodulation and disease resistanc.</title>
        <authorList>
            <person name="Jiang F."/>
        </authorList>
    </citation>
    <scope>NUCLEOTIDE SEQUENCE [LARGE SCALE GENOMIC DNA]</scope>
    <source>
        <strain evidence="2">DUOXIRENSHENG_FW03</strain>
        <tissue evidence="2">Leaves</tissue>
    </source>
</reference>
<sequence>MRPFNNVAYFYCLTCFNWLCVYFSCLNHLTSTPNVIKRHYSVILSLNLGKVEFNPPNSGSGMYTLVHKLKNMHLDSIIR</sequence>
<proteinExistence type="predicted"/>
<keyword evidence="1" id="KW-0472">Membrane</keyword>
<dbReference type="AlphaFoldDB" id="A0AAN9XUA7"/>
<name>A0AAN9XUA7_PSOTE</name>
<evidence type="ECO:0000256" key="1">
    <source>
        <dbReference type="SAM" id="Phobius"/>
    </source>
</evidence>
<protein>
    <submittedName>
        <fullName evidence="2">Uncharacterized protein</fullName>
    </submittedName>
</protein>
<organism evidence="2 3">
    <name type="scientific">Psophocarpus tetragonolobus</name>
    <name type="common">Winged bean</name>
    <name type="synonym">Dolichos tetragonolobus</name>
    <dbReference type="NCBI Taxonomy" id="3891"/>
    <lineage>
        <taxon>Eukaryota</taxon>
        <taxon>Viridiplantae</taxon>
        <taxon>Streptophyta</taxon>
        <taxon>Embryophyta</taxon>
        <taxon>Tracheophyta</taxon>
        <taxon>Spermatophyta</taxon>
        <taxon>Magnoliopsida</taxon>
        <taxon>eudicotyledons</taxon>
        <taxon>Gunneridae</taxon>
        <taxon>Pentapetalae</taxon>
        <taxon>rosids</taxon>
        <taxon>fabids</taxon>
        <taxon>Fabales</taxon>
        <taxon>Fabaceae</taxon>
        <taxon>Papilionoideae</taxon>
        <taxon>50 kb inversion clade</taxon>
        <taxon>NPAAA clade</taxon>
        <taxon>indigoferoid/millettioid clade</taxon>
        <taxon>Phaseoleae</taxon>
        <taxon>Psophocarpus</taxon>
    </lineage>
</organism>
<evidence type="ECO:0000313" key="2">
    <source>
        <dbReference type="EMBL" id="KAK7410163.1"/>
    </source>
</evidence>
<gene>
    <name evidence="2" type="ORF">VNO78_00720</name>
</gene>
<dbReference type="Proteomes" id="UP001386955">
    <property type="component" value="Unassembled WGS sequence"/>
</dbReference>
<keyword evidence="1" id="KW-1133">Transmembrane helix</keyword>
<keyword evidence="3" id="KW-1185">Reference proteome</keyword>
<feature type="transmembrane region" description="Helical" evidence="1">
    <location>
        <begin position="6"/>
        <end position="29"/>
    </location>
</feature>
<evidence type="ECO:0000313" key="3">
    <source>
        <dbReference type="Proteomes" id="UP001386955"/>
    </source>
</evidence>
<dbReference type="EMBL" id="JAYMYS010000001">
    <property type="protein sequence ID" value="KAK7410163.1"/>
    <property type="molecule type" value="Genomic_DNA"/>
</dbReference>